<reference evidence="2 3" key="1">
    <citation type="submission" date="2019-06" db="EMBL/GenBank/DDBJ databases">
        <title>Spirosoma utsteinense sp. nov. isolated from Antarctic ice-free soils.</title>
        <authorList>
            <person name="Tahon G."/>
        </authorList>
    </citation>
    <scope>NUCLEOTIDE SEQUENCE [LARGE SCALE GENOMIC DNA]</scope>
    <source>
        <strain evidence="2 3">LMG 31447</strain>
    </source>
</reference>
<name>A0ABR6W0F6_9BACT</name>
<accession>A0ABR6W0F6</accession>
<organism evidence="2 3">
    <name type="scientific">Spirosoma utsteinense</name>
    <dbReference type="NCBI Taxonomy" id="2585773"/>
    <lineage>
        <taxon>Bacteria</taxon>
        <taxon>Pseudomonadati</taxon>
        <taxon>Bacteroidota</taxon>
        <taxon>Cytophagia</taxon>
        <taxon>Cytophagales</taxon>
        <taxon>Cytophagaceae</taxon>
        <taxon>Spirosoma</taxon>
    </lineage>
</organism>
<proteinExistence type="predicted"/>
<comment type="caution">
    <text evidence="2">The sequence shown here is derived from an EMBL/GenBank/DDBJ whole genome shotgun (WGS) entry which is preliminary data.</text>
</comment>
<dbReference type="RefSeq" id="WP_186735871.1">
    <property type="nucleotide sequence ID" value="NZ_VFIA01000003.1"/>
</dbReference>
<gene>
    <name evidence="2" type="ORF">FH603_580</name>
</gene>
<feature type="signal peptide" evidence="1">
    <location>
        <begin position="1"/>
        <end position="23"/>
    </location>
</feature>
<sequence>MKSTAFFTLMLLGFGLASLSSSAQNYKHIGATGEIKDERGITVGSVTKEQIILDNKGKKIAFVDNQGNLVDAKTNKKLGRIGKDGKNYYDANGEIEYKVKENGATCDVYNAKGEKVGNIHSSMKGSACALACFEEKHRKKVK</sequence>
<evidence type="ECO:0000313" key="2">
    <source>
        <dbReference type="EMBL" id="MBC3790096.1"/>
    </source>
</evidence>
<keyword evidence="1" id="KW-0732">Signal</keyword>
<dbReference type="Proteomes" id="UP000700732">
    <property type="component" value="Unassembled WGS sequence"/>
</dbReference>
<protein>
    <submittedName>
        <fullName evidence="2">Uncharacterized protein</fullName>
    </submittedName>
</protein>
<evidence type="ECO:0000313" key="3">
    <source>
        <dbReference type="Proteomes" id="UP000700732"/>
    </source>
</evidence>
<keyword evidence="3" id="KW-1185">Reference proteome</keyword>
<feature type="chain" id="PRO_5047365904" evidence="1">
    <location>
        <begin position="24"/>
        <end position="142"/>
    </location>
</feature>
<evidence type="ECO:0000256" key="1">
    <source>
        <dbReference type="SAM" id="SignalP"/>
    </source>
</evidence>
<dbReference type="EMBL" id="VFIA01000003">
    <property type="protein sequence ID" value="MBC3790096.1"/>
    <property type="molecule type" value="Genomic_DNA"/>
</dbReference>